<gene>
    <name evidence="3" type="ORF">GIB67_013811</name>
</gene>
<dbReference type="NCBIfam" id="TIGR00756">
    <property type="entry name" value="PPR"/>
    <property type="match status" value="1"/>
</dbReference>
<dbReference type="Gene3D" id="1.25.40.10">
    <property type="entry name" value="Tetratricopeptide repeat domain"/>
    <property type="match status" value="1"/>
</dbReference>
<evidence type="ECO:0000256" key="1">
    <source>
        <dbReference type="ARBA" id="ARBA00022737"/>
    </source>
</evidence>
<name>A0A7J7N7S6_9MAGN</name>
<organism evidence="3 4">
    <name type="scientific">Kingdonia uniflora</name>
    <dbReference type="NCBI Taxonomy" id="39325"/>
    <lineage>
        <taxon>Eukaryota</taxon>
        <taxon>Viridiplantae</taxon>
        <taxon>Streptophyta</taxon>
        <taxon>Embryophyta</taxon>
        <taxon>Tracheophyta</taxon>
        <taxon>Spermatophyta</taxon>
        <taxon>Magnoliopsida</taxon>
        <taxon>Ranunculales</taxon>
        <taxon>Circaeasteraceae</taxon>
        <taxon>Kingdonia</taxon>
    </lineage>
</organism>
<evidence type="ECO:0000313" key="3">
    <source>
        <dbReference type="EMBL" id="KAF6163112.1"/>
    </source>
</evidence>
<reference evidence="3 4" key="1">
    <citation type="journal article" date="2020" name="IScience">
        <title>Genome Sequencing of the Endangered Kingdonia uniflora (Circaeasteraceae, Ranunculales) Reveals Potential Mechanisms of Evolutionary Specialization.</title>
        <authorList>
            <person name="Sun Y."/>
            <person name="Deng T."/>
            <person name="Zhang A."/>
            <person name="Moore M.J."/>
            <person name="Landis J.B."/>
            <person name="Lin N."/>
            <person name="Zhang H."/>
            <person name="Zhang X."/>
            <person name="Huang J."/>
            <person name="Zhang X."/>
            <person name="Sun H."/>
            <person name="Wang H."/>
        </authorList>
    </citation>
    <scope>NUCLEOTIDE SEQUENCE [LARGE SCALE GENOMIC DNA]</scope>
    <source>
        <strain evidence="3">TB1705</strain>
        <tissue evidence="3">Leaf</tissue>
    </source>
</reference>
<comment type="caution">
    <text evidence="3">The sequence shown here is derived from an EMBL/GenBank/DDBJ whole genome shotgun (WGS) entry which is preliminary data.</text>
</comment>
<dbReference type="InterPro" id="IPR002885">
    <property type="entry name" value="PPR_rpt"/>
</dbReference>
<sequence length="260" mass="29429">MKEFELTPDKYSYTIVIGAICQRGNFNEAIGMLDEMEKNEAISIHTHLYYLRNYFEWLYNKCELLLEGEEIWSRMENGGVAPDIQYSSSSSAAKTTTVVATTESREVSSSNDDLALTSTTVIGKDALLLLQSRVFEDICLDAMNQRASFQESLAFIIRTLCGQEMRGSVVLSAECVDGPATILTPKHYGKCYAILSDLSSAKVHLCYKEFRSNRVKLFDVSKLRGYFEQTILSCLEEEFKFSVEGTMQGAKRSRNCKRRQ</sequence>
<feature type="repeat" description="PPR" evidence="2">
    <location>
        <begin position="9"/>
        <end position="43"/>
    </location>
</feature>
<evidence type="ECO:0000256" key="2">
    <source>
        <dbReference type="PROSITE-ProRule" id="PRU00708"/>
    </source>
</evidence>
<protein>
    <recommendedName>
        <fullName evidence="5">Pentatricopeptide repeat-containing protein</fullName>
    </recommendedName>
</protein>
<proteinExistence type="predicted"/>
<keyword evidence="4" id="KW-1185">Reference proteome</keyword>
<keyword evidence="1" id="KW-0677">Repeat</keyword>
<dbReference type="InterPro" id="IPR011990">
    <property type="entry name" value="TPR-like_helical_dom_sf"/>
</dbReference>
<dbReference type="Proteomes" id="UP000541444">
    <property type="component" value="Unassembled WGS sequence"/>
</dbReference>
<dbReference type="OrthoDB" id="1883212at2759"/>
<evidence type="ECO:0008006" key="5">
    <source>
        <dbReference type="Google" id="ProtNLM"/>
    </source>
</evidence>
<dbReference type="Pfam" id="PF12854">
    <property type="entry name" value="PPR_1"/>
    <property type="match status" value="1"/>
</dbReference>
<accession>A0A7J7N7S6</accession>
<dbReference type="PROSITE" id="PS51375">
    <property type="entry name" value="PPR"/>
    <property type="match status" value="1"/>
</dbReference>
<dbReference type="AlphaFoldDB" id="A0A7J7N7S6"/>
<dbReference type="EMBL" id="JACGCM010001000">
    <property type="protein sequence ID" value="KAF6163112.1"/>
    <property type="molecule type" value="Genomic_DNA"/>
</dbReference>
<evidence type="ECO:0000313" key="4">
    <source>
        <dbReference type="Proteomes" id="UP000541444"/>
    </source>
</evidence>